<dbReference type="PANTHER" id="PTHR24276">
    <property type="entry name" value="POLYSERASE-RELATED"/>
    <property type="match status" value="1"/>
</dbReference>
<dbReference type="InterPro" id="IPR043504">
    <property type="entry name" value="Peptidase_S1_PA_chymotrypsin"/>
</dbReference>
<evidence type="ECO:0000256" key="2">
    <source>
        <dbReference type="ARBA" id="ARBA00022670"/>
    </source>
</evidence>
<evidence type="ECO:0000313" key="9">
    <source>
        <dbReference type="Proteomes" id="UP000192578"/>
    </source>
</evidence>
<evidence type="ECO:0000259" key="7">
    <source>
        <dbReference type="PROSITE" id="PS50240"/>
    </source>
</evidence>
<keyword evidence="3" id="KW-0378">Hydrolase</keyword>
<evidence type="ECO:0000256" key="6">
    <source>
        <dbReference type="SAM" id="SignalP"/>
    </source>
</evidence>
<evidence type="ECO:0000313" key="8">
    <source>
        <dbReference type="EMBL" id="OQV15034.1"/>
    </source>
</evidence>
<dbReference type="SUPFAM" id="SSF50494">
    <property type="entry name" value="Trypsin-like serine proteases"/>
    <property type="match status" value="1"/>
</dbReference>
<dbReference type="Pfam" id="PF00089">
    <property type="entry name" value="Trypsin"/>
    <property type="match status" value="1"/>
</dbReference>
<feature type="domain" description="Peptidase S1" evidence="7">
    <location>
        <begin position="67"/>
        <end position="309"/>
    </location>
</feature>
<comment type="caution">
    <text evidence="8">The sequence shown here is derived from an EMBL/GenBank/DDBJ whole genome shotgun (WGS) entry which is preliminary data.</text>
</comment>
<reference evidence="9" key="1">
    <citation type="submission" date="2017-01" db="EMBL/GenBank/DDBJ databases">
        <title>Comparative genomics of anhydrobiosis in the tardigrade Hypsibius dujardini.</title>
        <authorList>
            <person name="Yoshida Y."/>
            <person name="Koutsovoulos G."/>
            <person name="Laetsch D."/>
            <person name="Stevens L."/>
            <person name="Kumar S."/>
            <person name="Horikawa D."/>
            <person name="Ishino K."/>
            <person name="Komine S."/>
            <person name="Tomita M."/>
            <person name="Blaxter M."/>
            <person name="Arakawa K."/>
        </authorList>
    </citation>
    <scope>NUCLEOTIDE SEQUENCE [LARGE SCALE GENOMIC DNA]</scope>
    <source>
        <strain evidence="9">Z151</strain>
    </source>
</reference>
<dbReference type="Proteomes" id="UP000192578">
    <property type="component" value="Unassembled WGS sequence"/>
</dbReference>
<sequence>MLSTWIVVVLVCLFTAHVLLCEESAQTGDDIELNNATLDDDEEVLVVRGPVEPSIPVGNAVGPTHAVIGGAPVAPHKYRFVVSLRCKDQFHLCSGVLISSIHVLTTFACVERLNTTDMIVGVGLHNRNTNNSDHFFKVKLNHVHKNYGGELRSYDNDIALLTLATPITSRPAIKAGIIKLPRTINENYHNDSTAPFRMVGWGVTRNDIPGYINETPLLLQGALAKVISAKECSSRIGEKLAGSKFCIDSGRTAMCSGDSGGPLFRQRSSGEYEIVGLGSYVFGACQANNGANVFTKVSHFLPWIKKALAASRQALLERQTTNSRINCTNATTNGTFCRSCSNGVRWSKKCRSNTNPTGNVTKLFGWV</sequence>
<accession>A0A1W0WIJ7</accession>
<gene>
    <name evidence="8" type="ORF">BV898_10793</name>
</gene>
<dbReference type="InterPro" id="IPR050430">
    <property type="entry name" value="Peptidase_S1"/>
</dbReference>
<keyword evidence="6" id="KW-0732">Signal</keyword>
<protein>
    <submittedName>
        <fullName evidence="8">Chymotrypsinogen B</fullName>
    </submittedName>
</protein>
<dbReference type="InterPro" id="IPR009003">
    <property type="entry name" value="Peptidase_S1_PA"/>
</dbReference>
<name>A0A1W0WIJ7_HYPEX</name>
<dbReference type="PROSITE" id="PS50240">
    <property type="entry name" value="TRYPSIN_DOM"/>
    <property type="match status" value="1"/>
</dbReference>
<keyword evidence="9" id="KW-1185">Reference proteome</keyword>
<dbReference type="PANTHER" id="PTHR24276:SF98">
    <property type="entry name" value="FI18310P1-RELATED"/>
    <property type="match status" value="1"/>
</dbReference>
<dbReference type="AlphaFoldDB" id="A0A1W0WIJ7"/>
<dbReference type="PROSITE" id="PS00135">
    <property type="entry name" value="TRYPSIN_SER"/>
    <property type="match status" value="1"/>
</dbReference>
<evidence type="ECO:0000256" key="1">
    <source>
        <dbReference type="ARBA" id="ARBA00007664"/>
    </source>
</evidence>
<dbReference type="Gene3D" id="2.40.10.10">
    <property type="entry name" value="Trypsin-like serine proteases"/>
    <property type="match status" value="1"/>
</dbReference>
<organism evidence="8 9">
    <name type="scientific">Hypsibius exemplaris</name>
    <name type="common">Freshwater tardigrade</name>
    <dbReference type="NCBI Taxonomy" id="2072580"/>
    <lineage>
        <taxon>Eukaryota</taxon>
        <taxon>Metazoa</taxon>
        <taxon>Ecdysozoa</taxon>
        <taxon>Tardigrada</taxon>
        <taxon>Eutardigrada</taxon>
        <taxon>Parachela</taxon>
        <taxon>Hypsibioidea</taxon>
        <taxon>Hypsibiidae</taxon>
        <taxon>Hypsibius</taxon>
    </lineage>
</organism>
<dbReference type="InterPro" id="IPR001314">
    <property type="entry name" value="Peptidase_S1A"/>
</dbReference>
<keyword evidence="4" id="KW-0720">Serine protease</keyword>
<evidence type="ECO:0000256" key="5">
    <source>
        <dbReference type="ARBA" id="ARBA00023157"/>
    </source>
</evidence>
<feature type="signal peptide" evidence="6">
    <location>
        <begin position="1"/>
        <end position="21"/>
    </location>
</feature>
<dbReference type="OrthoDB" id="5565075at2759"/>
<keyword evidence="5" id="KW-1015">Disulfide bond</keyword>
<proteinExistence type="inferred from homology"/>
<keyword evidence="2" id="KW-0645">Protease</keyword>
<feature type="chain" id="PRO_5012076942" evidence="6">
    <location>
        <begin position="22"/>
        <end position="367"/>
    </location>
</feature>
<dbReference type="PRINTS" id="PR00722">
    <property type="entry name" value="CHYMOTRYPSIN"/>
</dbReference>
<dbReference type="CDD" id="cd00190">
    <property type="entry name" value="Tryp_SPc"/>
    <property type="match status" value="1"/>
</dbReference>
<dbReference type="GO" id="GO:0006508">
    <property type="term" value="P:proteolysis"/>
    <property type="evidence" value="ECO:0007669"/>
    <property type="project" value="UniProtKB-KW"/>
</dbReference>
<evidence type="ECO:0000256" key="3">
    <source>
        <dbReference type="ARBA" id="ARBA00022801"/>
    </source>
</evidence>
<dbReference type="SMART" id="SM00020">
    <property type="entry name" value="Tryp_SPc"/>
    <property type="match status" value="1"/>
</dbReference>
<dbReference type="EMBL" id="MTYJ01000095">
    <property type="protein sequence ID" value="OQV15034.1"/>
    <property type="molecule type" value="Genomic_DNA"/>
</dbReference>
<dbReference type="InterPro" id="IPR033116">
    <property type="entry name" value="TRYPSIN_SER"/>
</dbReference>
<dbReference type="InterPro" id="IPR001254">
    <property type="entry name" value="Trypsin_dom"/>
</dbReference>
<dbReference type="GO" id="GO:0004252">
    <property type="term" value="F:serine-type endopeptidase activity"/>
    <property type="evidence" value="ECO:0007669"/>
    <property type="project" value="InterPro"/>
</dbReference>
<evidence type="ECO:0000256" key="4">
    <source>
        <dbReference type="ARBA" id="ARBA00022825"/>
    </source>
</evidence>
<comment type="similarity">
    <text evidence="1">Belongs to the peptidase S1 family.</text>
</comment>